<proteinExistence type="predicted"/>
<organism evidence="2 3">
    <name type="scientific">Vanilla planifolia</name>
    <name type="common">Vanilla</name>
    <dbReference type="NCBI Taxonomy" id="51239"/>
    <lineage>
        <taxon>Eukaryota</taxon>
        <taxon>Viridiplantae</taxon>
        <taxon>Streptophyta</taxon>
        <taxon>Embryophyta</taxon>
        <taxon>Tracheophyta</taxon>
        <taxon>Spermatophyta</taxon>
        <taxon>Magnoliopsida</taxon>
        <taxon>Liliopsida</taxon>
        <taxon>Asparagales</taxon>
        <taxon>Orchidaceae</taxon>
        <taxon>Vanilloideae</taxon>
        <taxon>Vanilleae</taxon>
        <taxon>Vanilla</taxon>
    </lineage>
</organism>
<feature type="compositionally biased region" description="Gly residues" evidence="1">
    <location>
        <begin position="58"/>
        <end position="73"/>
    </location>
</feature>
<name>A0A835UZH4_VANPL</name>
<evidence type="ECO:0000256" key="1">
    <source>
        <dbReference type="SAM" id="MobiDB-lite"/>
    </source>
</evidence>
<keyword evidence="3" id="KW-1185">Reference proteome</keyword>
<protein>
    <submittedName>
        <fullName evidence="2">Uncharacterized protein</fullName>
    </submittedName>
</protein>
<evidence type="ECO:0000313" key="2">
    <source>
        <dbReference type="EMBL" id="KAG0479797.1"/>
    </source>
</evidence>
<feature type="region of interest" description="Disordered" evidence="1">
    <location>
        <begin position="29"/>
        <end position="83"/>
    </location>
</feature>
<evidence type="ECO:0000313" key="3">
    <source>
        <dbReference type="Proteomes" id="UP000636800"/>
    </source>
</evidence>
<sequence>MVALSPPPRTFHAVIDHWRGRGADEITVTVHGSPPVGDTGQLATRDSGEERSSPSSGGEAGMGIGLQGAGKVAGGETVTGANSGAACDAHATKAEVERGRVVGSLIYSPSCVAKNGEH</sequence>
<gene>
    <name evidence="2" type="ORF">HPP92_010655</name>
</gene>
<reference evidence="2 3" key="1">
    <citation type="journal article" date="2020" name="Nat. Food">
        <title>A phased Vanilla planifolia genome enables genetic improvement of flavour and production.</title>
        <authorList>
            <person name="Hasing T."/>
            <person name="Tang H."/>
            <person name="Brym M."/>
            <person name="Khazi F."/>
            <person name="Huang T."/>
            <person name="Chambers A.H."/>
        </authorList>
    </citation>
    <scope>NUCLEOTIDE SEQUENCE [LARGE SCALE GENOMIC DNA]</scope>
    <source>
        <tissue evidence="2">Leaf</tissue>
    </source>
</reference>
<comment type="caution">
    <text evidence="2">The sequence shown here is derived from an EMBL/GenBank/DDBJ whole genome shotgun (WGS) entry which is preliminary data.</text>
</comment>
<dbReference type="Proteomes" id="UP000636800">
    <property type="component" value="Chromosome 5"/>
</dbReference>
<dbReference type="AlphaFoldDB" id="A0A835UZH4"/>
<dbReference type="OrthoDB" id="2017234at2759"/>
<dbReference type="EMBL" id="JADCNL010000005">
    <property type="protein sequence ID" value="KAG0479797.1"/>
    <property type="molecule type" value="Genomic_DNA"/>
</dbReference>
<accession>A0A835UZH4</accession>